<dbReference type="InterPro" id="IPR010126">
    <property type="entry name" value="Esterase_phb"/>
</dbReference>
<evidence type="ECO:0000313" key="4">
    <source>
        <dbReference type="EMBL" id="PTM45415.1"/>
    </source>
</evidence>
<evidence type="ECO:0000313" key="5">
    <source>
        <dbReference type="Proteomes" id="UP000240996"/>
    </source>
</evidence>
<evidence type="ECO:0000256" key="3">
    <source>
        <dbReference type="SAM" id="MobiDB-lite"/>
    </source>
</evidence>
<dbReference type="AlphaFoldDB" id="A0A2T4YPH5"/>
<feature type="region of interest" description="Disordered" evidence="3">
    <location>
        <begin position="330"/>
        <end position="358"/>
    </location>
</feature>
<gene>
    <name evidence="4" type="ORF">C8J24_1630</name>
</gene>
<dbReference type="Pfam" id="PF10503">
    <property type="entry name" value="Esterase_PHB"/>
    <property type="match status" value="1"/>
</dbReference>
<protein>
    <submittedName>
        <fullName evidence="4">Poly(Hydroxyalkanoate) depolymerase family esterase</fullName>
    </submittedName>
</protein>
<accession>A0A2T4YPH5</accession>
<keyword evidence="5" id="KW-1185">Reference proteome</keyword>
<dbReference type="InterPro" id="IPR029058">
    <property type="entry name" value="AB_hydrolase_fold"/>
</dbReference>
<dbReference type="RefSeq" id="WP_107931612.1">
    <property type="nucleotide sequence ID" value="NZ_PZZN01000002.1"/>
</dbReference>
<dbReference type="Gene3D" id="3.40.50.1820">
    <property type="entry name" value="alpha/beta hydrolase"/>
    <property type="match status" value="1"/>
</dbReference>
<dbReference type="PANTHER" id="PTHR43037">
    <property type="entry name" value="UNNAMED PRODUCT-RELATED"/>
    <property type="match status" value="1"/>
</dbReference>
<dbReference type="NCBIfam" id="TIGR01840">
    <property type="entry name" value="esterase_phb"/>
    <property type="match status" value="1"/>
</dbReference>
<dbReference type="EMBL" id="PZZN01000002">
    <property type="protein sequence ID" value="PTM45415.1"/>
    <property type="molecule type" value="Genomic_DNA"/>
</dbReference>
<name>A0A2T4YPH5_9SPHN</name>
<organism evidence="4 5">
    <name type="scientific">Sphingomonas aerolata</name>
    <dbReference type="NCBI Taxonomy" id="185951"/>
    <lineage>
        <taxon>Bacteria</taxon>
        <taxon>Pseudomonadati</taxon>
        <taxon>Pseudomonadota</taxon>
        <taxon>Alphaproteobacteria</taxon>
        <taxon>Sphingomonadales</taxon>
        <taxon>Sphingomonadaceae</taxon>
        <taxon>Sphingomonas</taxon>
    </lineage>
</organism>
<evidence type="ECO:0000256" key="1">
    <source>
        <dbReference type="ARBA" id="ARBA00022729"/>
    </source>
</evidence>
<comment type="caution">
    <text evidence="4">The sequence shown here is derived from an EMBL/GenBank/DDBJ whole genome shotgun (WGS) entry which is preliminary data.</text>
</comment>
<keyword evidence="2" id="KW-0378">Hydrolase</keyword>
<proteinExistence type="predicted"/>
<dbReference type="GO" id="GO:0016787">
    <property type="term" value="F:hydrolase activity"/>
    <property type="evidence" value="ECO:0007669"/>
    <property type="project" value="UniProtKB-KW"/>
</dbReference>
<dbReference type="PANTHER" id="PTHR43037:SF1">
    <property type="entry name" value="BLL1128 PROTEIN"/>
    <property type="match status" value="1"/>
</dbReference>
<dbReference type="SUPFAM" id="SSF53474">
    <property type="entry name" value="alpha/beta-Hydrolases"/>
    <property type="match status" value="2"/>
</dbReference>
<dbReference type="InterPro" id="IPR050955">
    <property type="entry name" value="Plant_Biomass_Hydrol_Est"/>
</dbReference>
<reference evidence="4 5" key="1">
    <citation type="submission" date="2018-04" db="EMBL/GenBank/DDBJ databases">
        <title>Genomic Encyclopedia of Type Strains, Phase III (KMG-III): the genomes of soil and plant-associated and newly described type strains.</title>
        <authorList>
            <person name="Whitman W."/>
        </authorList>
    </citation>
    <scope>NUCLEOTIDE SEQUENCE [LARGE SCALE GENOMIC DNA]</scope>
    <source>
        <strain evidence="4 5">NW12</strain>
    </source>
</reference>
<dbReference type="GO" id="GO:0005576">
    <property type="term" value="C:extracellular region"/>
    <property type="evidence" value="ECO:0007669"/>
    <property type="project" value="InterPro"/>
</dbReference>
<keyword evidence="1" id="KW-0732">Signal</keyword>
<sequence>MARLSETLAQLAQAQRAAAARFAEQPEGEDSRLRPLESFGANPGALRALTYVPEATSDRRMPLVVVLHGCTQTATGYDRGAGWSDLADRHGFAVLYPEQQRANNGNLCFNWFDAEDIRRGGGEAQSIRSMIATMVRDVAIDPDRIYVTGLSAGGAMAGVMLATYPELFAAGAIIAGLPYGTATSMSQALDRMRGRGLPADPALAALVDGAAPAGGRVPRVSVWHGDADATVVPANADAIVAQWRGVHGLAYAPDEVEQVEGHAHRLWRDAQGRAAVEEYRIRGLGHGTPLATTGADGLGQPGPHMLEAGISSTLHSAAFFGLIERPSARAAATRAKPKPASPRPHPWSHSPGRSQVGDMINGALRAAGLLR</sequence>
<dbReference type="Proteomes" id="UP000240996">
    <property type="component" value="Unassembled WGS sequence"/>
</dbReference>
<evidence type="ECO:0000256" key="2">
    <source>
        <dbReference type="ARBA" id="ARBA00022801"/>
    </source>
</evidence>